<reference evidence="2" key="1">
    <citation type="submission" date="2021-01" db="EMBL/GenBank/DDBJ databases">
        <title>Adiantum capillus-veneris genome.</title>
        <authorList>
            <person name="Fang Y."/>
            <person name="Liao Q."/>
        </authorList>
    </citation>
    <scope>NUCLEOTIDE SEQUENCE</scope>
    <source>
        <strain evidence="2">H3</strain>
        <tissue evidence="2">Leaf</tissue>
    </source>
</reference>
<dbReference type="Proteomes" id="UP000886520">
    <property type="component" value="Chromosome 8"/>
</dbReference>
<keyword evidence="1" id="KW-0472">Membrane</keyword>
<organism evidence="2 3">
    <name type="scientific">Adiantum capillus-veneris</name>
    <name type="common">Maidenhair fern</name>
    <dbReference type="NCBI Taxonomy" id="13818"/>
    <lineage>
        <taxon>Eukaryota</taxon>
        <taxon>Viridiplantae</taxon>
        <taxon>Streptophyta</taxon>
        <taxon>Embryophyta</taxon>
        <taxon>Tracheophyta</taxon>
        <taxon>Polypodiopsida</taxon>
        <taxon>Polypodiidae</taxon>
        <taxon>Polypodiales</taxon>
        <taxon>Pteridineae</taxon>
        <taxon>Pteridaceae</taxon>
        <taxon>Vittarioideae</taxon>
        <taxon>Adiantum</taxon>
    </lineage>
</organism>
<keyword evidence="1" id="KW-0812">Transmembrane</keyword>
<gene>
    <name evidence="2" type="ORF">GOP47_0008130</name>
</gene>
<dbReference type="AlphaFoldDB" id="A0A9D4UXN2"/>
<feature type="transmembrane region" description="Helical" evidence="1">
    <location>
        <begin position="85"/>
        <end position="105"/>
    </location>
</feature>
<feature type="transmembrane region" description="Helical" evidence="1">
    <location>
        <begin position="36"/>
        <end position="55"/>
    </location>
</feature>
<protein>
    <submittedName>
        <fullName evidence="2">Uncharacterized protein</fullName>
    </submittedName>
</protein>
<evidence type="ECO:0000313" key="3">
    <source>
        <dbReference type="Proteomes" id="UP000886520"/>
    </source>
</evidence>
<sequence>MKTSETASTSTNMMSSGRSSMSSCGRGLGVARAAKAVAEAVIVAACLMWVLYWFYKPEPQADNTYLSKNTRSRFFRTDGREGFPLIYQTLPLVVVAILSFLVIEIRDYIRSKEPMSSMQIQQKK</sequence>
<accession>A0A9D4UXN2</accession>
<keyword evidence="1" id="KW-1133">Transmembrane helix</keyword>
<keyword evidence="3" id="KW-1185">Reference proteome</keyword>
<proteinExistence type="predicted"/>
<dbReference type="OrthoDB" id="1994275at2759"/>
<comment type="caution">
    <text evidence="2">The sequence shown here is derived from an EMBL/GenBank/DDBJ whole genome shotgun (WGS) entry which is preliminary data.</text>
</comment>
<name>A0A9D4UXN2_ADICA</name>
<dbReference type="EMBL" id="JABFUD020000008">
    <property type="protein sequence ID" value="KAI5076065.1"/>
    <property type="molecule type" value="Genomic_DNA"/>
</dbReference>
<evidence type="ECO:0000313" key="2">
    <source>
        <dbReference type="EMBL" id="KAI5076065.1"/>
    </source>
</evidence>
<evidence type="ECO:0000256" key="1">
    <source>
        <dbReference type="SAM" id="Phobius"/>
    </source>
</evidence>